<keyword evidence="2" id="KW-1185">Reference proteome</keyword>
<evidence type="ECO:0000313" key="1">
    <source>
        <dbReference type="Ensembl" id="ENSPKIP00000010292.1"/>
    </source>
</evidence>
<reference evidence="1" key="2">
    <citation type="submission" date="2025-09" db="UniProtKB">
        <authorList>
            <consortium name="Ensembl"/>
        </authorList>
    </citation>
    <scope>IDENTIFICATION</scope>
</reference>
<evidence type="ECO:0000313" key="2">
    <source>
        <dbReference type="Proteomes" id="UP000261540"/>
    </source>
</evidence>
<name>A0A3B3QUK3_9TELE</name>
<sequence>MYGDIVYLAQFCGQFLGLRLFQLGNTSLTTDLMREQLVSKALYLRIDLCKGHRSAGLPVNQTTNPCLALDYAVGDSHLPA</sequence>
<dbReference type="AlphaFoldDB" id="A0A3B3QUK3"/>
<organism evidence="1 2">
    <name type="scientific">Paramormyrops kingsleyae</name>
    <dbReference type="NCBI Taxonomy" id="1676925"/>
    <lineage>
        <taxon>Eukaryota</taxon>
        <taxon>Metazoa</taxon>
        <taxon>Chordata</taxon>
        <taxon>Craniata</taxon>
        <taxon>Vertebrata</taxon>
        <taxon>Euteleostomi</taxon>
        <taxon>Actinopterygii</taxon>
        <taxon>Neopterygii</taxon>
        <taxon>Teleostei</taxon>
        <taxon>Osteoglossocephala</taxon>
        <taxon>Osteoglossomorpha</taxon>
        <taxon>Osteoglossiformes</taxon>
        <taxon>Mormyridae</taxon>
        <taxon>Paramormyrops</taxon>
    </lineage>
</organism>
<reference evidence="1" key="1">
    <citation type="submission" date="2025-08" db="UniProtKB">
        <authorList>
            <consortium name="Ensembl"/>
        </authorList>
    </citation>
    <scope>IDENTIFICATION</scope>
</reference>
<protein>
    <submittedName>
        <fullName evidence="1">Uncharacterized protein</fullName>
    </submittedName>
</protein>
<proteinExistence type="predicted"/>
<dbReference type="Proteomes" id="UP000261540">
    <property type="component" value="Unplaced"/>
</dbReference>
<accession>A0A3B3QUK3</accession>
<dbReference type="Ensembl" id="ENSPKIT00000034420.1">
    <property type="protein sequence ID" value="ENSPKIP00000010292.1"/>
    <property type="gene ID" value="ENSPKIG00000025062.1"/>
</dbReference>